<dbReference type="EMBL" id="JAACLJ010000006">
    <property type="protein sequence ID" value="KAF4584318.1"/>
    <property type="molecule type" value="Genomic_DNA"/>
</dbReference>
<evidence type="ECO:0000313" key="2">
    <source>
        <dbReference type="EMBL" id="KAF4584318.1"/>
    </source>
</evidence>
<dbReference type="GO" id="GO:0034080">
    <property type="term" value="P:CENP-A containing chromatin assembly"/>
    <property type="evidence" value="ECO:0007669"/>
    <property type="project" value="InterPro"/>
</dbReference>
<feature type="region of interest" description="Disordered" evidence="1">
    <location>
        <begin position="391"/>
        <end position="451"/>
    </location>
</feature>
<reference evidence="2 3" key="1">
    <citation type="journal article" date="2020" name="G3 (Bethesda)">
        <title>Genetic Underpinnings of Host Manipulation by Ophiocordyceps as Revealed by Comparative Transcriptomics.</title>
        <authorList>
            <person name="Will I."/>
            <person name="Das B."/>
            <person name="Trinh T."/>
            <person name="Brachmann A."/>
            <person name="Ohm R.A."/>
            <person name="de Bekker C."/>
        </authorList>
    </citation>
    <scope>NUCLEOTIDE SEQUENCE [LARGE SCALE GENOMIC DNA]</scope>
    <source>
        <strain evidence="2 3">EC05</strain>
    </source>
</reference>
<name>A0A8H4Q3U2_9HYPO</name>
<feature type="region of interest" description="Disordered" evidence="1">
    <location>
        <begin position="341"/>
        <end position="362"/>
    </location>
</feature>
<dbReference type="InterPro" id="IPR007902">
    <property type="entry name" value="Chl4/mis15/CENP-N"/>
</dbReference>
<dbReference type="GO" id="GO:0007059">
    <property type="term" value="P:chromosome segregation"/>
    <property type="evidence" value="ECO:0007669"/>
    <property type="project" value="InterPro"/>
</dbReference>
<proteinExistence type="predicted"/>
<feature type="compositionally biased region" description="Acidic residues" evidence="1">
    <location>
        <begin position="441"/>
        <end position="450"/>
    </location>
</feature>
<comment type="caution">
    <text evidence="2">The sequence shown here is derived from an EMBL/GenBank/DDBJ whole genome shotgun (WGS) entry which is preliminary data.</text>
</comment>
<dbReference type="Proteomes" id="UP000562929">
    <property type="component" value="Unassembled WGS sequence"/>
</dbReference>
<dbReference type="AlphaFoldDB" id="A0A8H4Q3U2"/>
<protein>
    <submittedName>
        <fullName evidence="2">CHL4-like protein</fullName>
    </submittedName>
</protein>
<gene>
    <name evidence="2" type="ORF">GQ602_005691</name>
</gene>
<dbReference type="Pfam" id="PF05238">
    <property type="entry name" value="CENP-N"/>
    <property type="match status" value="1"/>
</dbReference>
<feature type="compositionally biased region" description="Basic and acidic residues" evidence="1">
    <location>
        <begin position="418"/>
        <end position="440"/>
    </location>
</feature>
<organism evidence="2 3">
    <name type="scientific">Ophiocordyceps camponoti-floridani</name>
    <dbReference type="NCBI Taxonomy" id="2030778"/>
    <lineage>
        <taxon>Eukaryota</taxon>
        <taxon>Fungi</taxon>
        <taxon>Dikarya</taxon>
        <taxon>Ascomycota</taxon>
        <taxon>Pezizomycotina</taxon>
        <taxon>Sordariomycetes</taxon>
        <taxon>Hypocreomycetidae</taxon>
        <taxon>Hypocreales</taxon>
        <taxon>Ophiocordycipitaceae</taxon>
        <taxon>Ophiocordyceps</taxon>
    </lineage>
</organism>
<keyword evidence="3" id="KW-1185">Reference proteome</keyword>
<evidence type="ECO:0000313" key="3">
    <source>
        <dbReference type="Proteomes" id="UP000562929"/>
    </source>
</evidence>
<dbReference type="OrthoDB" id="6585699at2759"/>
<evidence type="ECO:0000256" key="1">
    <source>
        <dbReference type="SAM" id="MobiDB-lite"/>
    </source>
</evidence>
<sequence length="514" mass="56746">MARLSVPIKGRLPSSLRVEATNRAVVKSLSRLSREALLSIALDWLEDANLPNAAPYLDDADDDDDPDHLYPPCSSLEELRELYRDMQSRKGSKRDVVSRILEGDWRHGVTLYQLAMVDCAHLDENPMSQKWSAYAILPLKIPSADKGDDEPLKPDKESLTVPRFHPSTFVQNLQQHVLPDVKAHYHFYRPRDYPVLLLRIFVIDSPYNTALALANPAADFSSSRTIYLAFPDGSPSLYITRSQTTGPISLGESKSLQGLIVNGVPKALSRPRQRFLLRPLNLSSRNLWALLERRGAGRANSAAGGWSIYADERVRTSPLDTVLPPVSPWADAAKSSCSDVVIGASRRRPPSLTESSRSAKRARVVAQARFGNEALVTDGKGVERVEMLMRDPFPADDGLPPDPDPDPDTTEAAASPANDRRGLPDRRRSKVETVLRQARDEDGDDVDEQDPSLWIPTVRLSFQGPHVFAGIRQLVEAGIVDGERMPGWMTGEEGVTTGVVRHGRVRGHKGAGLC</sequence>
<accession>A0A8H4Q3U2</accession>
<dbReference type="Gene3D" id="3.10.20.720">
    <property type="match status" value="1"/>
</dbReference>